<dbReference type="SUPFAM" id="SSF141868">
    <property type="entry name" value="EAL domain-like"/>
    <property type="match status" value="1"/>
</dbReference>
<dbReference type="EMBL" id="CP000230">
    <property type="protein sequence ID" value="ABC20930.1"/>
    <property type="molecule type" value="Genomic_DNA"/>
</dbReference>
<name>Q2RY65_RHORT</name>
<dbReference type="HOGENOM" id="CLU_609538_0_0_5"/>
<dbReference type="eggNOG" id="COG2200">
    <property type="taxonomic scope" value="Bacteria"/>
</dbReference>
<dbReference type="KEGG" id="rru:Rru_A0125"/>
<keyword evidence="2" id="KW-1185">Reference proteome</keyword>
<dbReference type="STRING" id="269796.Rru_A0125"/>
<dbReference type="AlphaFoldDB" id="Q2RY65"/>
<dbReference type="RefSeq" id="WP_011387886.1">
    <property type="nucleotide sequence ID" value="NC_007643.1"/>
</dbReference>
<accession>Q2RY65</accession>
<evidence type="ECO:0000313" key="1">
    <source>
        <dbReference type="EMBL" id="ABC20930.1"/>
    </source>
</evidence>
<protein>
    <submittedName>
        <fullName evidence="1">Diguanylate phosphodiesterase (EAL domain)</fullName>
    </submittedName>
</protein>
<evidence type="ECO:0000313" key="2">
    <source>
        <dbReference type="Proteomes" id="UP000001929"/>
    </source>
</evidence>
<sequence>MSRVGVGEQGLEAGGEDISAPKTGLLGGLRGLAVLVTWLRDTLRQPLGYRLARLRPNVLRRRSPATRAAIHDLVAGLARDPEIKAFLLPDDEILVIHHQTDGPRVLAALNAICALDPRDRACSAPLELGRDSPLVAWSQITTDGEALLAWAEQALSEALSKTGPLGTPGGPEIGLDAPLLASGAGDRGTSRGRPLTPEGLAKLENALVLADLSNQVRRQRMVMIGDDGALTPVMTELFVDIAELRQTIAPQVDLFSNAWLFRRFTATLDQRMTAFIGGYVAAVETPAVSLNLNVATLLGPGFGPLREVSRRFPQMTLIVELRLDDVMADLPAYLFAREYLHHLGFKVLIDGLGPQAMLWLDRKRLGADYLKAQWSHDLGAMVDTAEGAALAERIRASGSARTILCRCDDSHAVEVGRKLGCGVFQGFYLDDLLREGRPHDVGGRREEGG</sequence>
<dbReference type="Gene3D" id="3.20.20.450">
    <property type="entry name" value="EAL domain"/>
    <property type="match status" value="1"/>
</dbReference>
<dbReference type="InterPro" id="IPR035919">
    <property type="entry name" value="EAL_sf"/>
</dbReference>
<organism evidence="1 2">
    <name type="scientific">Rhodospirillum rubrum (strain ATCC 11170 / ATH 1.1.1 / DSM 467 / LMG 4362 / NCIMB 8255 / S1)</name>
    <dbReference type="NCBI Taxonomy" id="269796"/>
    <lineage>
        <taxon>Bacteria</taxon>
        <taxon>Pseudomonadati</taxon>
        <taxon>Pseudomonadota</taxon>
        <taxon>Alphaproteobacteria</taxon>
        <taxon>Rhodospirillales</taxon>
        <taxon>Rhodospirillaceae</taxon>
        <taxon>Rhodospirillum</taxon>
    </lineage>
</organism>
<gene>
    <name evidence="1" type="ordered locus">Rru_A0125</name>
</gene>
<dbReference type="EnsemblBacteria" id="ABC20930">
    <property type="protein sequence ID" value="ABC20930"/>
    <property type="gene ID" value="Rru_A0125"/>
</dbReference>
<dbReference type="PATRIC" id="fig|269796.9.peg.180"/>
<dbReference type="Proteomes" id="UP000001929">
    <property type="component" value="Chromosome"/>
</dbReference>
<reference evidence="1 2" key="1">
    <citation type="journal article" date="2011" name="Stand. Genomic Sci.">
        <title>Complete genome sequence of Rhodospirillum rubrum type strain (S1).</title>
        <authorList>
            <person name="Munk A.C."/>
            <person name="Copeland A."/>
            <person name="Lucas S."/>
            <person name="Lapidus A."/>
            <person name="Del Rio T.G."/>
            <person name="Barry K."/>
            <person name="Detter J.C."/>
            <person name="Hammon N."/>
            <person name="Israni S."/>
            <person name="Pitluck S."/>
            <person name="Brettin T."/>
            <person name="Bruce D."/>
            <person name="Han C."/>
            <person name="Tapia R."/>
            <person name="Gilna P."/>
            <person name="Schmutz J."/>
            <person name="Larimer F."/>
            <person name="Land M."/>
            <person name="Kyrpides N.C."/>
            <person name="Mavromatis K."/>
            <person name="Richardson P."/>
            <person name="Rohde M."/>
            <person name="Goker M."/>
            <person name="Klenk H.P."/>
            <person name="Zhang Y."/>
            <person name="Roberts G.P."/>
            <person name="Reslewic S."/>
            <person name="Schwartz D.C."/>
        </authorList>
    </citation>
    <scope>NUCLEOTIDE SEQUENCE [LARGE SCALE GENOMIC DNA]</scope>
    <source>
        <strain evidence="2">ATCC 11170 / ATH 1.1.1 / DSM 467 / LMG 4362 / NCIMB 8255 / S1</strain>
    </source>
</reference>
<proteinExistence type="predicted"/>